<reference evidence="2 3" key="1">
    <citation type="journal article" date="2014" name="Genome Biol.">
        <title>Transcriptome and methylome profiling reveals relics of genome dominance in the mesopolyploid Brassica oleracea.</title>
        <authorList>
            <person name="Parkin I.A."/>
            <person name="Koh C."/>
            <person name="Tang H."/>
            <person name="Robinson S.J."/>
            <person name="Kagale S."/>
            <person name="Clarke W.E."/>
            <person name="Town C.D."/>
            <person name="Nixon J."/>
            <person name="Krishnakumar V."/>
            <person name="Bidwell S.L."/>
            <person name="Denoeud F."/>
            <person name="Belcram H."/>
            <person name="Links M.G."/>
            <person name="Just J."/>
            <person name="Clarke C."/>
            <person name="Bender T."/>
            <person name="Huebert T."/>
            <person name="Mason A.S."/>
            <person name="Pires J.C."/>
            <person name="Barker G."/>
            <person name="Moore J."/>
            <person name="Walley P.G."/>
            <person name="Manoli S."/>
            <person name="Batley J."/>
            <person name="Edwards D."/>
            <person name="Nelson M.N."/>
            <person name="Wang X."/>
            <person name="Paterson A.H."/>
            <person name="King G."/>
            <person name="Bancroft I."/>
            <person name="Chalhoub B."/>
            <person name="Sharpe A.G."/>
        </authorList>
    </citation>
    <scope>NUCLEOTIDE SEQUENCE</scope>
    <source>
        <strain evidence="2 3">cv. TO1000</strain>
    </source>
</reference>
<accession>A0A0D3CWZ4</accession>
<dbReference type="STRING" id="109376.A0A0D3CWZ4"/>
<evidence type="ECO:0000313" key="2">
    <source>
        <dbReference type="EnsemblPlants" id="Bo6g088070.1"/>
    </source>
</evidence>
<dbReference type="PANTHER" id="PTHR45926">
    <property type="entry name" value="OSJNBA0053K19.4 PROTEIN"/>
    <property type="match status" value="1"/>
</dbReference>
<feature type="compositionally biased region" description="Basic and acidic residues" evidence="1">
    <location>
        <begin position="95"/>
        <end position="114"/>
    </location>
</feature>
<protein>
    <submittedName>
        <fullName evidence="2">Uncharacterized protein</fullName>
    </submittedName>
</protein>
<name>A0A0D3CWZ4_BRAOL</name>
<organism evidence="2 3">
    <name type="scientific">Brassica oleracea var. oleracea</name>
    <dbReference type="NCBI Taxonomy" id="109376"/>
    <lineage>
        <taxon>Eukaryota</taxon>
        <taxon>Viridiplantae</taxon>
        <taxon>Streptophyta</taxon>
        <taxon>Embryophyta</taxon>
        <taxon>Tracheophyta</taxon>
        <taxon>Spermatophyta</taxon>
        <taxon>Magnoliopsida</taxon>
        <taxon>eudicotyledons</taxon>
        <taxon>Gunneridae</taxon>
        <taxon>Pentapetalae</taxon>
        <taxon>rosids</taxon>
        <taxon>malvids</taxon>
        <taxon>Brassicales</taxon>
        <taxon>Brassicaceae</taxon>
        <taxon>Brassiceae</taxon>
        <taxon>Brassica</taxon>
    </lineage>
</organism>
<dbReference type="Gramene" id="Bo6g088070.1">
    <property type="protein sequence ID" value="Bo6g088070.1"/>
    <property type="gene ID" value="Bo6g088070"/>
</dbReference>
<reference evidence="2" key="2">
    <citation type="submission" date="2015-03" db="UniProtKB">
        <authorList>
            <consortium name="EnsemblPlants"/>
        </authorList>
    </citation>
    <scope>IDENTIFICATION</scope>
</reference>
<sequence length="201" mass="22593">MDLGTLKSKLRESCYTSPFEFAEDKWRPLETQFESLNRRQQQRPVSTKTRCVEPLPLQDPIVENRTLERAESMTNPVEPAALTVPFEKREEEEEACGKRDLAFDEKQRRSEDLQDLPFDKLEAVLYRYVTEYKESLRDAESVHNSVQKLNTLVTSPESPIVTKSVRQAVNGGGSSSSKSSNSGSGSCSSDSDSGRQLRAGI</sequence>
<evidence type="ECO:0000313" key="3">
    <source>
        <dbReference type="Proteomes" id="UP000032141"/>
    </source>
</evidence>
<dbReference type="Proteomes" id="UP000032141">
    <property type="component" value="Chromosome C6"/>
</dbReference>
<feature type="region of interest" description="Disordered" evidence="1">
    <location>
        <begin position="71"/>
        <end position="114"/>
    </location>
</feature>
<dbReference type="AlphaFoldDB" id="A0A0D3CWZ4"/>
<dbReference type="EnsemblPlants" id="Bo6g088070.1">
    <property type="protein sequence ID" value="Bo6g088070.1"/>
    <property type="gene ID" value="Bo6g088070"/>
</dbReference>
<keyword evidence="3" id="KW-1185">Reference proteome</keyword>
<evidence type="ECO:0000256" key="1">
    <source>
        <dbReference type="SAM" id="MobiDB-lite"/>
    </source>
</evidence>
<feature type="region of interest" description="Disordered" evidence="1">
    <location>
        <begin position="150"/>
        <end position="201"/>
    </location>
</feature>
<proteinExistence type="predicted"/>
<dbReference type="eggNOG" id="KOG1474">
    <property type="taxonomic scope" value="Eukaryota"/>
</dbReference>
<feature type="compositionally biased region" description="Low complexity" evidence="1">
    <location>
        <begin position="175"/>
        <end position="191"/>
    </location>
</feature>
<dbReference type="HOGENOM" id="CLU_1362115_0_0_1"/>